<gene>
    <name evidence="9 14" type="primary">pdxH</name>
    <name evidence="14" type="ORF">AAG747_05325</name>
</gene>
<evidence type="ECO:0000256" key="2">
    <source>
        <dbReference type="ARBA" id="ARBA00005037"/>
    </source>
</evidence>
<keyword evidence="8 9" id="KW-0664">Pyridoxine biosynthesis</keyword>
<dbReference type="PROSITE" id="PS01064">
    <property type="entry name" value="PYRIDOX_OXIDASE"/>
    <property type="match status" value="1"/>
</dbReference>
<comment type="similarity">
    <text evidence="3 9">Belongs to the pyridoxamine 5'-phosphate oxidase family.</text>
</comment>
<comment type="catalytic activity">
    <reaction evidence="9">
        <text>pyridoxine 5'-phosphate + O2 = pyridoxal 5'-phosphate + H2O2</text>
        <dbReference type="Rhea" id="RHEA:15149"/>
        <dbReference type="ChEBI" id="CHEBI:15379"/>
        <dbReference type="ChEBI" id="CHEBI:16240"/>
        <dbReference type="ChEBI" id="CHEBI:58589"/>
        <dbReference type="ChEBI" id="CHEBI:597326"/>
        <dbReference type="EC" id="1.4.3.5"/>
    </reaction>
</comment>
<comment type="subunit">
    <text evidence="4 9">Homodimer.</text>
</comment>
<comment type="function">
    <text evidence="9">Catalyzes the oxidation of either pyridoxine 5'-phosphate (PNP) or pyridoxamine 5'-phosphate (PMP) into pyridoxal 5'-phosphate (PLP).</text>
</comment>
<evidence type="ECO:0000256" key="4">
    <source>
        <dbReference type="ARBA" id="ARBA00011738"/>
    </source>
</evidence>
<dbReference type="InterPro" id="IPR000659">
    <property type="entry name" value="Pyridox_Oxase"/>
</dbReference>
<dbReference type="Gene3D" id="2.30.110.10">
    <property type="entry name" value="Electron Transport, Fmn-binding Protein, Chain A"/>
    <property type="match status" value="1"/>
</dbReference>
<feature type="binding site" evidence="9 11">
    <location>
        <position position="81"/>
    </location>
    <ligand>
        <name>FMN</name>
        <dbReference type="ChEBI" id="CHEBI:58210"/>
    </ligand>
</feature>
<dbReference type="RefSeq" id="WP_346820102.1">
    <property type="nucleotide sequence ID" value="NZ_JBDKWZ010000002.1"/>
</dbReference>
<dbReference type="PANTHER" id="PTHR10851">
    <property type="entry name" value="PYRIDOXINE-5-PHOSPHATE OXIDASE"/>
    <property type="match status" value="1"/>
</dbReference>
<feature type="binding site" evidence="9 11">
    <location>
        <begin position="60"/>
        <end position="65"/>
    </location>
    <ligand>
        <name>FMN</name>
        <dbReference type="ChEBI" id="CHEBI:58210"/>
    </ligand>
</feature>
<feature type="binding site" evidence="9 11">
    <location>
        <position position="194"/>
    </location>
    <ligand>
        <name>FMN</name>
        <dbReference type="ChEBI" id="CHEBI:58210"/>
    </ligand>
</feature>
<comment type="caution">
    <text evidence="14">The sequence shown here is derived from an EMBL/GenBank/DDBJ whole genome shotgun (WGS) entry which is preliminary data.</text>
</comment>
<evidence type="ECO:0000256" key="11">
    <source>
        <dbReference type="PIRSR" id="PIRSR000190-2"/>
    </source>
</evidence>
<feature type="binding site" evidence="9 11">
    <location>
        <position position="184"/>
    </location>
    <ligand>
        <name>FMN</name>
        <dbReference type="ChEBI" id="CHEBI:58210"/>
    </ligand>
</feature>
<dbReference type="InterPro" id="IPR019740">
    <property type="entry name" value="Pyridox_Oxase_CS"/>
</dbReference>
<feature type="binding site" evidence="9 11">
    <location>
        <begin position="139"/>
        <end position="140"/>
    </location>
    <ligand>
        <name>FMN</name>
        <dbReference type="ChEBI" id="CHEBI:58210"/>
    </ligand>
</feature>
<feature type="binding site" evidence="9 10">
    <location>
        <begin position="190"/>
        <end position="192"/>
    </location>
    <ligand>
        <name>substrate</name>
    </ligand>
</feature>
<dbReference type="Pfam" id="PF01243">
    <property type="entry name" value="PNPOx_N"/>
    <property type="match status" value="1"/>
</dbReference>
<feature type="binding site" evidence="9 11">
    <location>
        <position position="82"/>
    </location>
    <ligand>
        <name>FMN</name>
        <dbReference type="ChEBI" id="CHEBI:58210"/>
    </ligand>
</feature>
<evidence type="ECO:0000313" key="14">
    <source>
        <dbReference type="EMBL" id="MEN7547318.1"/>
    </source>
</evidence>
<evidence type="ECO:0000256" key="1">
    <source>
        <dbReference type="ARBA" id="ARBA00004738"/>
    </source>
</evidence>
<dbReference type="InterPro" id="IPR012349">
    <property type="entry name" value="Split_barrel_FMN-bd"/>
</dbReference>
<evidence type="ECO:0000313" key="15">
    <source>
        <dbReference type="Proteomes" id="UP001403385"/>
    </source>
</evidence>
<organism evidence="14 15">
    <name type="scientific">Rapidithrix thailandica</name>
    <dbReference type="NCBI Taxonomy" id="413964"/>
    <lineage>
        <taxon>Bacteria</taxon>
        <taxon>Pseudomonadati</taxon>
        <taxon>Bacteroidota</taxon>
        <taxon>Cytophagia</taxon>
        <taxon>Cytophagales</taxon>
        <taxon>Flammeovirgaceae</taxon>
        <taxon>Rapidithrix</taxon>
    </lineage>
</organism>
<feature type="binding site" evidence="9 10">
    <location>
        <position position="130"/>
    </location>
    <ligand>
        <name>substrate</name>
    </ligand>
</feature>
<feature type="binding site" evidence="9 10">
    <location>
        <position position="65"/>
    </location>
    <ligand>
        <name>substrate</name>
    </ligand>
</feature>
<feature type="binding site" evidence="9 10">
    <location>
        <position position="126"/>
    </location>
    <ligand>
        <name>substrate</name>
    </ligand>
</feature>
<feature type="binding site" evidence="9 11">
    <location>
        <begin position="75"/>
        <end position="76"/>
    </location>
    <ligand>
        <name>FMN</name>
        <dbReference type="ChEBI" id="CHEBI:58210"/>
    </ligand>
</feature>
<comment type="catalytic activity">
    <reaction evidence="9">
        <text>pyridoxamine 5'-phosphate + O2 + H2O = pyridoxal 5'-phosphate + H2O2 + NH4(+)</text>
        <dbReference type="Rhea" id="RHEA:15817"/>
        <dbReference type="ChEBI" id="CHEBI:15377"/>
        <dbReference type="ChEBI" id="CHEBI:15379"/>
        <dbReference type="ChEBI" id="CHEBI:16240"/>
        <dbReference type="ChEBI" id="CHEBI:28938"/>
        <dbReference type="ChEBI" id="CHEBI:58451"/>
        <dbReference type="ChEBI" id="CHEBI:597326"/>
        <dbReference type="EC" id="1.4.3.5"/>
    </reaction>
</comment>
<feature type="domain" description="Pyridoxine 5'-phosphate oxidase dimerisation C-terminal" evidence="13">
    <location>
        <begin position="171"/>
        <end position="212"/>
    </location>
</feature>
<accession>A0AAW9S4L4</accession>
<dbReference type="Proteomes" id="UP001403385">
    <property type="component" value="Unassembled WGS sequence"/>
</dbReference>
<dbReference type="InterPro" id="IPR019576">
    <property type="entry name" value="Pyridoxamine_oxidase_dimer_C"/>
</dbReference>
<feature type="binding site" evidence="10">
    <location>
        <begin position="7"/>
        <end position="10"/>
    </location>
    <ligand>
        <name>substrate</name>
    </ligand>
</feature>
<dbReference type="InterPro" id="IPR011576">
    <property type="entry name" value="Pyridox_Oxase_N"/>
</dbReference>
<protein>
    <recommendedName>
        <fullName evidence="9">Pyridoxine/pyridoxamine 5'-phosphate oxidase</fullName>
        <ecNumber evidence="9">1.4.3.5</ecNumber>
    </recommendedName>
    <alternativeName>
        <fullName evidence="9">PNP/PMP oxidase</fullName>
        <shortName evidence="9">PNPOx</shortName>
    </alternativeName>
    <alternativeName>
        <fullName evidence="9">Pyridoxal 5'-phosphate synthase</fullName>
    </alternativeName>
</protein>
<evidence type="ECO:0000256" key="9">
    <source>
        <dbReference type="HAMAP-Rule" id="MF_01629"/>
    </source>
</evidence>
<dbReference type="NCBIfam" id="NF004231">
    <property type="entry name" value="PRK05679.1"/>
    <property type="match status" value="1"/>
</dbReference>
<dbReference type="PANTHER" id="PTHR10851:SF0">
    <property type="entry name" value="PYRIDOXINE-5'-PHOSPHATE OXIDASE"/>
    <property type="match status" value="1"/>
</dbReference>
<evidence type="ECO:0000256" key="3">
    <source>
        <dbReference type="ARBA" id="ARBA00007301"/>
    </source>
</evidence>
<dbReference type="NCBIfam" id="TIGR00558">
    <property type="entry name" value="pdxH"/>
    <property type="match status" value="1"/>
</dbReference>
<dbReference type="GO" id="GO:0008615">
    <property type="term" value="P:pyridoxine biosynthetic process"/>
    <property type="evidence" value="ECO:0007669"/>
    <property type="project" value="UniProtKB-UniRule"/>
</dbReference>
<dbReference type="Pfam" id="PF10590">
    <property type="entry name" value="PNP_phzG_C"/>
    <property type="match status" value="1"/>
</dbReference>
<name>A0AAW9S4L4_9BACT</name>
<evidence type="ECO:0000256" key="10">
    <source>
        <dbReference type="PIRSR" id="PIRSR000190-1"/>
    </source>
</evidence>
<dbReference type="EMBL" id="JBDKWZ010000002">
    <property type="protein sequence ID" value="MEN7547318.1"/>
    <property type="molecule type" value="Genomic_DNA"/>
</dbReference>
<feature type="binding site" evidence="9 11">
    <location>
        <position position="104"/>
    </location>
    <ligand>
        <name>FMN</name>
        <dbReference type="ChEBI" id="CHEBI:58210"/>
    </ligand>
</feature>
<comment type="pathway">
    <text evidence="1 9">Cofactor metabolism; pyridoxal 5'-phosphate salvage; pyridoxal 5'-phosphate from pyridoxamine 5'-phosphate: step 1/1.</text>
</comment>
<dbReference type="FunFam" id="2.30.110.10:FF:000005">
    <property type="entry name" value="NAD(P)H-hydrate epimerase"/>
    <property type="match status" value="1"/>
</dbReference>
<dbReference type="EC" id="1.4.3.5" evidence="9"/>
<evidence type="ECO:0000256" key="8">
    <source>
        <dbReference type="ARBA" id="ARBA00023096"/>
    </source>
</evidence>
<feature type="binding site" evidence="9 10">
    <location>
        <position position="122"/>
    </location>
    <ligand>
        <name>substrate</name>
    </ligand>
</feature>
<evidence type="ECO:0000259" key="12">
    <source>
        <dbReference type="Pfam" id="PF01243"/>
    </source>
</evidence>
<dbReference type="GO" id="GO:0004733">
    <property type="term" value="F:pyridoxamine phosphate oxidase activity"/>
    <property type="evidence" value="ECO:0007669"/>
    <property type="project" value="UniProtKB-UniRule"/>
</dbReference>
<comment type="cofactor">
    <cofactor evidence="9 11">
        <name>FMN</name>
        <dbReference type="ChEBI" id="CHEBI:58210"/>
    </cofactor>
    <text evidence="9 11">Binds 1 FMN per subunit.</text>
</comment>
<keyword evidence="15" id="KW-1185">Reference proteome</keyword>
<dbReference type="AlphaFoldDB" id="A0AAW9S4L4"/>
<proteinExistence type="inferred from homology"/>
<feature type="domain" description="Pyridoxamine 5'-phosphate oxidase N-terminal" evidence="12">
    <location>
        <begin position="33"/>
        <end position="157"/>
    </location>
</feature>
<sequence length="212" mass="24825">MKLADIRREYALEALDRHHVDSDPLKQFQYWFKEAEEAHVHDSTAMTLATADANGVPSCRIVLLKGIEEQKFVFYTNYQSKKGVELITNPVACLNFYWSELERQVRVDGNVEKVSEEQSESYFRSRPRESQISTWVSQQSQQVASREALEAKFAEIEKEYQNKEIPRPPHWGGFAVDPLRLEFWQGRTGRLHDRIVFEKQTNGTWEIYRIAP</sequence>
<keyword evidence="7 9" id="KW-0560">Oxidoreductase</keyword>
<evidence type="ECO:0000256" key="5">
    <source>
        <dbReference type="ARBA" id="ARBA00022630"/>
    </source>
</evidence>
<dbReference type="HAMAP" id="MF_01629">
    <property type="entry name" value="PdxH"/>
    <property type="match status" value="1"/>
</dbReference>
<comment type="pathway">
    <text evidence="2 9">Cofactor metabolism; pyridoxal 5'-phosphate salvage; pyridoxal 5'-phosphate from pyridoxine 5'-phosphate: step 1/1.</text>
</comment>
<dbReference type="GO" id="GO:0010181">
    <property type="term" value="F:FMN binding"/>
    <property type="evidence" value="ECO:0007669"/>
    <property type="project" value="UniProtKB-UniRule"/>
</dbReference>
<keyword evidence="5 9" id="KW-0285">Flavoprotein</keyword>
<reference evidence="14 15" key="1">
    <citation type="submission" date="2024-04" db="EMBL/GenBank/DDBJ databases">
        <title>Novel genus in family Flammeovirgaceae.</title>
        <authorList>
            <person name="Nguyen T.H."/>
            <person name="Vuong T.Q."/>
            <person name="Le H."/>
            <person name="Kim S.-G."/>
        </authorList>
    </citation>
    <scope>NUCLEOTIDE SEQUENCE [LARGE SCALE GENOMIC DNA]</scope>
    <source>
        <strain evidence="14 15">JCM 23209</strain>
    </source>
</reference>
<dbReference type="PIRSF" id="PIRSF000190">
    <property type="entry name" value="Pyd_amn-ph_oxd"/>
    <property type="match status" value="1"/>
</dbReference>
<evidence type="ECO:0000256" key="7">
    <source>
        <dbReference type="ARBA" id="ARBA00023002"/>
    </source>
</evidence>
<evidence type="ECO:0000259" key="13">
    <source>
        <dbReference type="Pfam" id="PF10590"/>
    </source>
</evidence>
<evidence type="ECO:0000256" key="6">
    <source>
        <dbReference type="ARBA" id="ARBA00022643"/>
    </source>
</evidence>
<dbReference type="SUPFAM" id="SSF50475">
    <property type="entry name" value="FMN-binding split barrel"/>
    <property type="match status" value="1"/>
</dbReference>
<keyword evidence="6 9" id="KW-0288">FMN</keyword>